<name>A0ACC0N2S5_RHOML</name>
<comment type="caution">
    <text evidence="1">The sequence shown here is derived from an EMBL/GenBank/DDBJ whole genome shotgun (WGS) entry which is preliminary data.</text>
</comment>
<gene>
    <name evidence="1" type="ORF">RHMOL_Rhmol07G0173400</name>
</gene>
<organism evidence="1 2">
    <name type="scientific">Rhododendron molle</name>
    <name type="common">Chinese azalea</name>
    <name type="synonym">Azalea mollis</name>
    <dbReference type="NCBI Taxonomy" id="49168"/>
    <lineage>
        <taxon>Eukaryota</taxon>
        <taxon>Viridiplantae</taxon>
        <taxon>Streptophyta</taxon>
        <taxon>Embryophyta</taxon>
        <taxon>Tracheophyta</taxon>
        <taxon>Spermatophyta</taxon>
        <taxon>Magnoliopsida</taxon>
        <taxon>eudicotyledons</taxon>
        <taxon>Gunneridae</taxon>
        <taxon>Pentapetalae</taxon>
        <taxon>asterids</taxon>
        <taxon>Ericales</taxon>
        <taxon>Ericaceae</taxon>
        <taxon>Ericoideae</taxon>
        <taxon>Rhodoreae</taxon>
        <taxon>Rhododendron</taxon>
    </lineage>
</organism>
<keyword evidence="2" id="KW-1185">Reference proteome</keyword>
<sequence>MPFTRFTKANHHMQPILFGCALLQDETEVTFDWLFRTWLDAMGGSPPISIITNQDLGMKGAIATVFPNTHHRLCLWHIKKKFVEKLSQVYFKRSKFKKDMKKCIKKTYKKEDFEGRWMLLMNENELESNKWLQGLFDIRELWILVYNRGTFFAGMNTTRRSEGINSFFDGFETHTSNIKEFMVMRKP</sequence>
<reference evidence="1" key="1">
    <citation type="submission" date="2022-02" db="EMBL/GenBank/DDBJ databases">
        <title>Plant Genome Project.</title>
        <authorList>
            <person name="Zhang R.-G."/>
        </authorList>
    </citation>
    <scope>NUCLEOTIDE SEQUENCE</scope>
    <source>
        <strain evidence="1">AT1</strain>
    </source>
</reference>
<proteinExistence type="predicted"/>
<dbReference type="EMBL" id="CM046394">
    <property type="protein sequence ID" value="KAI8547161.1"/>
    <property type="molecule type" value="Genomic_DNA"/>
</dbReference>
<evidence type="ECO:0000313" key="1">
    <source>
        <dbReference type="EMBL" id="KAI8547161.1"/>
    </source>
</evidence>
<evidence type="ECO:0000313" key="2">
    <source>
        <dbReference type="Proteomes" id="UP001062846"/>
    </source>
</evidence>
<protein>
    <submittedName>
        <fullName evidence="1">Uncharacterized protein</fullName>
    </submittedName>
</protein>
<dbReference type="Proteomes" id="UP001062846">
    <property type="component" value="Chromosome 7"/>
</dbReference>
<accession>A0ACC0N2S5</accession>